<organism evidence="7 8">
    <name type="scientific">Terriglobus aquaticus</name>
    <dbReference type="NCBI Taxonomy" id="940139"/>
    <lineage>
        <taxon>Bacteria</taxon>
        <taxon>Pseudomonadati</taxon>
        <taxon>Acidobacteriota</taxon>
        <taxon>Terriglobia</taxon>
        <taxon>Terriglobales</taxon>
        <taxon>Acidobacteriaceae</taxon>
        <taxon>Terriglobus</taxon>
    </lineage>
</organism>
<accession>A0ABW9KJB0</accession>
<keyword evidence="2 5" id="KW-0378">Hydrolase</keyword>
<dbReference type="Proteomes" id="UP001634747">
    <property type="component" value="Unassembled WGS sequence"/>
</dbReference>
<evidence type="ECO:0000256" key="5">
    <source>
        <dbReference type="RuleBase" id="RU000589"/>
    </source>
</evidence>
<evidence type="ECO:0000256" key="4">
    <source>
        <dbReference type="PROSITE-ProRule" id="PRU10040"/>
    </source>
</evidence>
<evidence type="ECO:0000256" key="3">
    <source>
        <dbReference type="ARBA" id="ARBA00023085"/>
    </source>
</evidence>
<comment type="caution">
    <text evidence="7">The sequence shown here is derived from an EMBL/GenBank/DDBJ whole genome shotgun (WGS) entry which is preliminary data.</text>
</comment>
<dbReference type="Gene3D" id="2.160.20.10">
    <property type="entry name" value="Single-stranded right-handed beta-helix, Pectin lyase-like"/>
    <property type="match status" value="1"/>
</dbReference>
<dbReference type="EMBL" id="JBJYXY010000001">
    <property type="protein sequence ID" value="MFN2974565.1"/>
    <property type="molecule type" value="Genomic_DNA"/>
</dbReference>
<evidence type="ECO:0000313" key="7">
    <source>
        <dbReference type="EMBL" id="MFN2974565.1"/>
    </source>
</evidence>
<evidence type="ECO:0000313" key="8">
    <source>
        <dbReference type="Proteomes" id="UP001634747"/>
    </source>
</evidence>
<keyword evidence="8" id="KW-1185">Reference proteome</keyword>
<dbReference type="SUPFAM" id="SSF51126">
    <property type="entry name" value="Pectin lyase-like"/>
    <property type="match status" value="1"/>
</dbReference>
<dbReference type="InterPro" id="IPR011050">
    <property type="entry name" value="Pectin_lyase_fold/virulence"/>
</dbReference>
<evidence type="ECO:0000256" key="2">
    <source>
        <dbReference type="ARBA" id="ARBA00022801"/>
    </source>
</evidence>
<dbReference type="InterPro" id="IPR000070">
    <property type="entry name" value="Pectinesterase_cat"/>
</dbReference>
<dbReference type="EC" id="3.1.1.11" evidence="5"/>
<evidence type="ECO:0000256" key="1">
    <source>
        <dbReference type="ARBA" id="ARBA00008891"/>
    </source>
</evidence>
<reference evidence="7 8" key="1">
    <citation type="submission" date="2024-12" db="EMBL/GenBank/DDBJ databases">
        <authorList>
            <person name="Lee Y."/>
        </authorList>
    </citation>
    <scope>NUCLEOTIDE SEQUENCE [LARGE SCALE GENOMIC DNA]</scope>
    <source>
        <strain evidence="7 8">03SUJ4</strain>
    </source>
</reference>
<comment type="catalytic activity">
    <reaction evidence="5">
        <text>[(1-&gt;4)-alpha-D-galacturonosyl methyl ester](n) + n H2O = [(1-&gt;4)-alpha-D-galacturonosyl](n) + n methanol + n H(+)</text>
        <dbReference type="Rhea" id="RHEA:22380"/>
        <dbReference type="Rhea" id="RHEA-COMP:14570"/>
        <dbReference type="Rhea" id="RHEA-COMP:14573"/>
        <dbReference type="ChEBI" id="CHEBI:15377"/>
        <dbReference type="ChEBI" id="CHEBI:15378"/>
        <dbReference type="ChEBI" id="CHEBI:17790"/>
        <dbReference type="ChEBI" id="CHEBI:140522"/>
        <dbReference type="ChEBI" id="CHEBI:140523"/>
        <dbReference type="EC" id="3.1.1.11"/>
    </reaction>
</comment>
<keyword evidence="5" id="KW-0732">Signal</keyword>
<feature type="active site" evidence="4">
    <location>
        <position position="204"/>
    </location>
</feature>
<protein>
    <recommendedName>
        <fullName evidence="5">Pectinesterase</fullName>
        <ecNumber evidence="5">3.1.1.11</ecNumber>
    </recommendedName>
</protein>
<evidence type="ECO:0000259" key="6">
    <source>
        <dbReference type="Pfam" id="PF01095"/>
    </source>
</evidence>
<dbReference type="InterPro" id="IPR012334">
    <property type="entry name" value="Pectin_lyas_fold"/>
</dbReference>
<proteinExistence type="inferred from homology"/>
<feature type="chain" id="PRO_5044998064" description="Pectinesterase" evidence="5">
    <location>
        <begin position="27"/>
        <end position="358"/>
    </location>
</feature>
<name>A0ABW9KJB0_9BACT</name>
<comment type="pathway">
    <text evidence="5">Glycan metabolism; pectin degradation; 2-dehydro-3-deoxy-D-gluconate from pectin: step 1/5.</text>
</comment>
<dbReference type="Pfam" id="PF01095">
    <property type="entry name" value="Pectinesterase"/>
    <property type="match status" value="2"/>
</dbReference>
<dbReference type="InterPro" id="IPR033131">
    <property type="entry name" value="Pectinesterase_Asp_AS"/>
</dbReference>
<dbReference type="RefSeq" id="WP_263413872.1">
    <property type="nucleotide sequence ID" value="NZ_BAABBH010000001.1"/>
</dbReference>
<comment type="similarity">
    <text evidence="1">Belongs to the pectinesterase family.</text>
</comment>
<dbReference type="PANTHER" id="PTHR31321:SF57">
    <property type="entry name" value="PECTINESTERASE 53-RELATED"/>
    <property type="match status" value="1"/>
</dbReference>
<feature type="domain" description="Pectinesterase catalytic" evidence="6">
    <location>
        <begin position="37"/>
        <end position="167"/>
    </location>
</feature>
<dbReference type="PANTHER" id="PTHR31321">
    <property type="entry name" value="ACYL-COA THIOESTER HYDROLASE YBHC-RELATED"/>
    <property type="match status" value="1"/>
</dbReference>
<sequence length="358" mass="39265">MQRRACFSLGVCAAAGLLMGSGSAAAAGLPVLQVGPQAKFHTVQAAIDAAPQTGAEIRLAPGKYREKIHISTPNLYLVGTGKTPGDVVLSWDDSAKSAGGTGKSGSVTVEADGFEAENLTVENTWQNEHERTQEGSQAVALLLRSDRAVLDNVRLIGAQDTLYADSRTCHENLPSDGSAPKEPQPACRASREYFRDVYIEGDVDYIFGDAQAVFDRCELHPRHHPTVMFTAQSRHFLEEVSGYYFLHSSITGDRSTFDGSEKLVLGRPWRDYSTVWFYDTEIEPTITADGWSDWNGRLKTSEYREYKSHGPGVNGGQRIVSYPPLTKEVEKGLTPQALLRGTDGWNPVKAADRLWKAR</sequence>
<dbReference type="PROSITE" id="PS00503">
    <property type="entry name" value="PECTINESTERASE_2"/>
    <property type="match status" value="1"/>
</dbReference>
<keyword evidence="3 5" id="KW-0063">Aspartyl esterase</keyword>
<feature type="signal peptide" evidence="5">
    <location>
        <begin position="1"/>
        <end position="26"/>
    </location>
</feature>
<gene>
    <name evidence="7" type="ORF">ACK2TP_02190</name>
</gene>
<feature type="domain" description="Pectinesterase catalytic" evidence="6">
    <location>
        <begin position="189"/>
        <end position="319"/>
    </location>
</feature>